<accession>A0A0A9D9J3</accession>
<keyword evidence="1" id="KW-0479">Metal-binding</keyword>
<sequence length="230" mass="27078">MRHLWKNMKKHYGPLFAQNMWPAAKSYTVDKFNYHMGKIEEKCPDAITYLDENHPYLWSRSKFSENCKVDYINNNLSESFNKWVMKMKDLQIVDMHDKIRQMIISMFVLRGRIARKMEGKIIPSISKALKAQSKAIKDHEVLRVGDDTAEVFASTSSGLLWRHAVNLKNKTCSCRAWQVTEKPCNHALAFISRLRDVEIDDYVHEYFSIERFIKTYAGVFHPMTSKHQWP</sequence>
<evidence type="ECO:0000313" key="6">
    <source>
        <dbReference type="EMBL" id="JAD82335.1"/>
    </source>
</evidence>
<dbReference type="GO" id="GO:0008270">
    <property type="term" value="F:zinc ion binding"/>
    <property type="evidence" value="ECO:0007669"/>
    <property type="project" value="UniProtKB-KW"/>
</dbReference>
<dbReference type="Pfam" id="PF04434">
    <property type="entry name" value="SWIM"/>
    <property type="match status" value="1"/>
</dbReference>
<dbReference type="AlphaFoldDB" id="A0A0A9D9J3"/>
<evidence type="ECO:0000256" key="1">
    <source>
        <dbReference type="ARBA" id="ARBA00022723"/>
    </source>
</evidence>
<organism evidence="6">
    <name type="scientific">Arundo donax</name>
    <name type="common">Giant reed</name>
    <name type="synonym">Donax arundinaceus</name>
    <dbReference type="NCBI Taxonomy" id="35708"/>
    <lineage>
        <taxon>Eukaryota</taxon>
        <taxon>Viridiplantae</taxon>
        <taxon>Streptophyta</taxon>
        <taxon>Embryophyta</taxon>
        <taxon>Tracheophyta</taxon>
        <taxon>Spermatophyta</taxon>
        <taxon>Magnoliopsida</taxon>
        <taxon>Liliopsida</taxon>
        <taxon>Poales</taxon>
        <taxon>Poaceae</taxon>
        <taxon>PACMAD clade</taxon>
        <taxon>Arundinoideae</taxon>
        <taxon>Arundineae</taxon>
        <taxon>Arundo</taxon>
    </lineage>
</organism>
<protein>
    <recommendedName>
        <fullName evidence="5">SWIM-type domain-containing protein</fullName>
    </recommendedName>
</protein>
<proteinExistence type="predicted"/>
<keyword evidence="2 4" id="KW-0863">Zinc-finger</keyword>
<reference evidence="6" key="1">
    <citation type="submission" date="2014-09" db="EMBL/GenBank/DDBJ databases">
        <authorList>
            <person name="Magalhaes I.L.F."/>
            <person name="Oliveira U."/>
            <person name="Santos F.R."/>
            <person name="Vidigal T.H.D.A."/>
            <person name="Brescovit A.D."/>
            <person name="Santos A.J."/>
        </authorList>
    </citation>
    <scope>NUCLEOTIDE SEQUENCE</scope>
    <source>
        <tissue evidence="6">Shoot tissue taken approximately 20 cm above the soil surface</tissue>
    </source>
</reference>
<name>A0A0A9D9J3_ARUDO</name>
<keyword evidence="3" id="KW-0862">Zinc</keyword>
<dbReference type="SMART" id="SM00575">
    <property type="entry name" value="ZnF_PMZ"/>
    <property type="match status" value="1"/>
</dbReference>
<evidence type="ECO:0000256" key="4">
    <source>
        <dbReference type="PROSITE-ProRule" id="PRU00325"/>
    </source>
</evidence>
<dbReference type="PANTHER" id="PTHR31973:SF187">
    <property type="entry name" value="MUTATOR TRANSPOSASE MUDRA PROTEIN"/>
    <property type="match status" value="1"/>
</dbReference>
<dbReference type="PROSITE" id="PS50966">
    <property type="entry name" value="ZF_SWIM"/>
    <property type="match status" value="1"/>
</dbReference>
<evidence type="ECO:0000256" key="2">
    <source>
        <dbReference type="ARBA" id="ARBA00022771"/>
    </source>
</evidence>
<feature type="domain" description="SWIM-type" evidence="5">
    <location>
        <begin position="163"/>
        <end position="195"/>
    </location>
</feature>
<dbReference type="PANTHER" id="PTHR31973">
    <property type="entry name" value="POLYPROTEIN, PUTATIVE-RELATED"/>
    <property type="match status" value="1"/>
</dbReference>
<dbReference type="InterPro" id="IPR006564">
    <property type="entry name" value="Znf_PMZ"/>
</dbReference>
<dbReference type="InterPro" id="IPR007527">
    <property type="entry name" value="Znf_SWIM"/>
</dbReference>
<reference evidence="6" key="2">
    <citation type="journal article" date="2015" name="Data Brief">
        <title>Shoot transcriptome of the giant reed, Arundo donax.</title>
        <authorList>
            <person name="Barrero R.A."/>
            <person name="Guerrero F.D."/>
            <person name="Moolhuijzen P."/>
            <person name="Goolsby J.A."/>
            <person name="Tidwell J."/>
            <person name="Bellgard S.E."/>
            <person name="Bellgard M.I."/>
        </authorList>
    </citation>
    <scope>NUCLEOTIDE SEQUENCE</scope>
    <source>
        <tissue evidence="6">Shoot tissue taken approximately 20 cm above the soil surface</tissue>
    </source>
</reference>
<evidence type="ECO:0000259" key="5">
    <source>
        <dbReference type="PROSITE" id="PS50966"/>
    </source>
</evidence>
<evidence type="ECO:0000256" key="3">
    <source>
        <dbReference type="ARBA" id="ARBA00022833"/>
    </source>
</evidence>
<dbReference type="EMBL" id="GBRH01215560">
    <property type="protein sequence ID" value="JAD82335.1"/>
    <property type="molecule type" value="Transcribed_RNA"/>
</dbReference>